<reference evidence="6" key="2">
    <citation type="submission" date="2015-01" db="EMBL/GenBank/DDBJ databases">
        <title>Evolutionary Origins and Diversification of the Mycorrhizal Mutualists.</title>
        <authorList>
            <consortium name="DOE Joint Genome Institute"/>
            <consortium name="Mycorrhizal Genomics Consortium"/>
            <person name="Kohler A."/>
            <person name="Kuo A."/>
            <person name="Nagy L.G."/>
            <person name="Floudas D."/>
            <person name="Copeland A."/>
            <person name="Barry K.W."/>
            <person name="Cichocki N."/>
            <person name="Veneault-Fourrey C."/>
            <person name="LaButti K."/>
            <person name="Lindquist E.A."/>
            <person name="Lipzen A."/>
            <person name="Lundell T."/>
            <person name="Morin E."/>
            <person name="Murat C."/>
            <person name="Riley R."/>
            <person name="Ohm R."/>
            <person name="Sun H."/>
            <person name="Tunlid A."/>
            <person name="Henrissat B."/>
            <person name="Grigoriev I.V."/>
            <person name="Hibbett D.S."/>
            <person name="Martin F."/>
        </authorList>
    </citation>
    <scope>NUCLEOTIDE SEQUENCE [LARGE SCALE GENOMIC DNA]</scope>
    <source>
        <strain evidence="6">LaAM-08-1</strain>
    </source>
</reference>
<gene>
    <name evidence="5" type="ORF">K443DRAFT_2093</name>
</gene>
<dbReference type="Pfam" id="PF01285">
    <property type="entry name" value="TEA"/>
    <property type="match status" value="1"/>
</dbReference>
<accession>A0A0C9XSC2</accession>
<evidence type="ECO:0000259" key="4">
    <source>
        <dbReference type="PROSITE" id="PS51088"/>
    </source>
</evidence>
<dbReference type="AlphaFoldDB" id="A0A0C9XSC2"/>
<proteinExistence type="inferred from homology"/>
<dbReference type="STRING" id="1095629.A0A0C9XSC2"/>
<name>A0A0C9XSC2_9AGAR</name>
<dbReference type="GO" id="GO:0003700">
    <property type="term" value="F:DNA-binding transcription factor activity"/>
    <property type="evidence" value="ECO:0007669"/>
    <property type="project" value="InterPro"/>
</dbReference>
<evidence type="ECO:0000256" key="1">
    <source>
        <dbReference type="ARBA" id="ARBA00008421"/>
    </source>
</evidence>
<dbReference type="EMBL" id="KN838545">
    <property type="protein sequence ID" value="KIK07871.1"/>
    <property type="molecule type" value="Genomic_DNA"/>
</dbReference>
<dbReference type="InterPro" id="IPR000818">
    <property type="entry name" value="TEA/ATTS_dom"/>
</dbReference>
<evidence type="ECO:0000313" key="6">
    <source>
        <dbReference type="Proteomes" id="UP000054477"/>
    </source>
</evidence>
<dbReference type="Proteomes" id="UP000054477">
    <property type="component" value="Unassembled WGS sequence"/>
</dbReference>
<sequence>MSDSSSSGDGVLLTPSLFLTSSILDFSRPHDHTSPHRGKKVNGTGRHSYKQSPREEEAVWPDFLEAALIEALTIYRPTSNKAHHKLLRFSKRKASLSNYIFLKVTGKRRTLKQVGSRLQQLRETCTSEDSILTLIRSKEFPDLPPKVSQIK</sequence>
<organism evidence="5 6">
    <name type="scientific">Laccaria amethystina LaAM-08-1</name>
    <dbReference type="NCBI Taxonomy" id="1095629"/>
    <lineage>
        <taxon>Eukaryota</taxon>
        <taxon>Fungi</taxon>
        <taxon>Dikarya</taxon>
        <taxon>Basidiomycota</taxon>
        <taxon>Agaricomycotina</taxon>
        <taxon>Agaricomycetes</taxon>
        <taxon>Agaricomycetidae</taxon>
        <taxon>Agaricales</taxon>
        <taxon>Agaricineae</taxon>
        <taxon>Hydnangiaceae</taxon>
        <taxon>Laccaria</taxon>
    </lineage>
</organism>
<comment type="similarity">
    <text evidence="1">Belongs to the TEC1 family.</text>
</comment>
<feature type="domain" description="TEA" evidence="4">
    <location>
        <begin position="53"/>
        <end position="128"/>
    </location>
</feature>
<keyword evidence="6" id="KW-1185">Reference proteome</keyword>
<feature type="DNA-binding region" description="TEA" evidence="2">
    <location>
        <begin position="53"/>
        <end position="128"/>
    </location>
</feature>
<evidence type="ECO:0000256" key="3">
    <source>
        <dbReference type="SAM" id="MobiDB-lite"/>
    </source>
</evidence>
<dbReference type="OrthoDB" id="10006572at2759"/>
<dbReference type="SMART" id="SM00426">
    <property type="entry name" value="TEA"/>
    <property type="match status" value="1"/>
</dbReference>
<dbReference type="PROSITE" id="PS51088">
    <property type="entry name" value="TEA_2"/>
    <property type="match status" value="1"/>
</dbReference>
<evidence type="ECO:0000313" key="5">
    <source>
        <dbReference type="EMBL" id="KIK07871.1"/>
    </source>
</evidence>
<dbReference type="HOGENOM" id="CLU_1731746_0_0_1"/>
<feature type="region of interest" description="Disordered" evidence="3">
    <location>
        <begin position="29"/>
        <end position="56"/>
    </location>
</feature>
<dbReference type="Gene3D" id="6.10.20.40">
    <property type="entry name" value="TEA/ATTS domain"/>
    <property type="match status" value="1"/>
</dbReference>
<protein>
    <recommendedName>
        <fullName evidence="4">TEA domain-containing protein</fullName>
    </recommendedName>
</protein>
<evidence type="ECO:0000256" key="2">
    <source>
        <dbReference type="PROSITE-ProRule" id="PRU00505"/>
    </source>
</evidence>
<dbReference type="InterPro" id="IPR038096">
    <property type="entry name" value="TEA/ATTS_sf"/>
</dbReference>
<reference evidence="5 6" key="1">
    <citation type="submission" date="2014-04" db="EMBL/GenBank/DDBJ databases">
        <authorList>
            <consortium name="DOE Joint Genome Institute"/>
            <person name="Kuo A."/>
            <person name="Kohler A."/>
            <person name="Nagy L.G."/>
            <person name="Floudas D."/>
            <person name="Copeland A."/>
            <person name="Barry K.W."/>
            <person name="Cichocki N."/>
            <person name="Veneault-Fourrey C."/>
            <person name="LaButti K."/>
            <person name="Lindquist E.A."/>
            <person name="Lipzen A."/>
            <person name="Lundell T."/>
            <person name="Morin E."/>
            <person name="Murat C."/>
            <person name="Sun H."/>
            <person name="Tunlid A."/>
            <person name="Henrissat B."/>
            <person name="Grigoriev I.V."/>
            <person name="Hibbett D.S."/>
            <person name="Martin F."/>
            <person name="Nordberg H.P."/>
            <person name="Cantor M.N."/>
            <person name="Hua S.X."/>
        </authorList>
    </citation>
    <scope>NUCLEOTIDE SEQUENCE [LARGE SCALE GENOMIC DNA]</scope>
    <source>
        <strain evidence="5 6">LaAM-08-1</strain>
    </source>
</reference>